<proteinExistence type="predicted"/>
<accession>D6WDV5</accession>
<dbReference type="Proteomes" id="UP000007266">
    <property type="component" value="Linkage group 3"/>
</dbReference>
<evidence type="ECO:0000313" key="2">
    <source>
        <dbReference type="Proteomes" id="UP000007266"/>
    </source>
</evidence>
<reference evidence="1 2" key="1">
    <citation type="journal article" date="2008" name="Nature">
        <title>The genome of the model beetle and pest Tribolium castaneum.</title>
        <authorList>
            <consortium name="Tribolium Genome Sequencing Consortium"/>
            <person name="Richards S."/>
            <person name="Gibbs R.A."/>
            <person name="Weinstock G.M."/>
            <person name="Brown S.J."/>
            <person name="Denell R."/>
            <person name="Beeman R.W."/>
            <person name="Gibbs R."/>
            <person name="Beeman R.W."/>
            <person name="Brown S.J."/>
            <person name="Bucher G."/>
            <person name="Friedrich M."/>
            <person name="Grimmelikhuijzen C.J."/>
            <person name="Klingler M."/>
            <person name="Lorenzen M."/>
            <person name="Richards S."/>
            <person name="Roth S."/>
            <person name="Schroder R."/>
            <person name="Tautz D."/>
            <person name="Zdobnov E.M."/>
            <person name="Muzny D."/>
            <person name="Gibbs R.A."/>
            <person name="Weinstock G.M."/>
            <person name="Attaway T."/>
            <person name="Bell S."/>
            <person name="Buhay C.J."/>
            <person name="Chandrabose M.N."/>
            <person name="Chavez D."/>
            <person name="Clerk-Blankenburg K.P."/>
            <person name="Cree A."/>
            <person name="Dao M."/>
            <person name="Davis C."/>
            <person name="Chacko J."/>
            <person name="Dinh H."/>
            <person name="Dugan-Rocha S."/>
            <person name="Fowler G."/>
            <person name="Garner T.T."/>
            <person name="Garnes J."/>
            <person name="Gnirke A."/>
            <person name="Hawes A."/>
            <person name="Hernandez J."/>
            <person name="Hines S."/>
            <person name="Holder M."/>
            <person name="Hume J."/>
            <person name="Jhangiani S.N."/>
            <person name="Joshi V."/>
            <person name="Khan Z.M."/>
            <person name="Jackson L."/>
            <person name="Kovar C."/>
            <person name="Kowis A."/>
            <person name="Lee S."/>
            <person name="Lewis L.R."/>
            <person name="Margolis J."/>
            <person name="Morgan M."/>
            <person name="Nazareth L.V."/>
            <person name="Nguyen N."/>
            <person name="Okwuonu G."/>
            <person name="Parker D."/>
            <person name="Richards S."/>
            <person name="Ruiz S.J."/>
            <person name="Santibanez J."/>
            <person name="Savard J."/>
            <person name="Scherer S.E."/>
            <person name="Schneider B."/>
            <person name="Sodergren E."/>
            <person name="Tautz D."/>
            <person name="Vattahil S."/>
            <person name="Villasana D."/>
            <person name="White C.S."/>
            <person name="Wright R."/>
            <person name="Park Y."/>
            <person name="Beeman R.W."/>
            <person name="Lord J."/>
            <person name="Oppert B."/>
            <person name="Lorenzen M."/>
            <person name="Brown S."/>
            <person name="Wang L."/>
            <person name="Savard J."/>
            <person name="Tautz D."/>
            <person name="Richards S."/>
            <person name="Weinstock G."/>
            <person name="Gibbs R.A."/>
            <person name="Liu Y."/>
            <person name="Worley K."/>
            <person name="Weinstock G."/>
            <person name="Elsik C.G."/>
            <person name="Reese J.T."/>
            <person name="Elhaik E."/>
            <person name="Landan G."/>
            <person name="Graur D."/>
            <person name="Arensburger P."/>
            <person name="Atkinson P."/>
            <person name="Beeman R.W."/>
            <person name="Beidler J."/>
            <person name="Brown S.J."/>
            <person name="Demuth J.P."/>
            <person name="Drury D.W."/>
            <person name="Du Y.Z."/>
            <person name="Fujiwara H."/>
            <person name="Lorenzen M."/>
            <person name="Maselli V."/>
            <person name="Osanai M."/>
            <person name="Park Y."/>
            <person name="Robertson H.M."/>
            <person name="Tu Z."/>
            <person name="Wang J.J."/>
            <person name="Wang S."/>
            <person name="Richards S."/>
            <person name="Song H."/>
            <person name="Zhang L."/>
            <person name="Sodergren E."/>
            <person name="Werner D."/>
            <person name="Stanke M."/>
            <person name="Morgenstern B."/>
            <person name="Solovyev V."/>
            <person name="Kosarev P."/>
            <person name="Brown G."/>
            <person name="Chen H.C."/>
            <person name="Ermolaeva O."/>
            <person name="Hlavina W."/>
            <person name="Kapustin Y."/>
            <person name="Kiryutin B."/>
            <person name="Kitts P."/>
            <person name="Maglott D."/>
            <person name="Pruitt K."/>
            <person name="Sapojnikov V."/>
            <person name="Souvorov A."/>
            <person name="Mackey A.J."/>
            <person name="Waterhouse R.M."/>
            <person name="Wyder S."/>
            <person name="Zdobnov E.M."/>
            <person name="Zdobnov E.M."/>
            <person name="Wyder S."/>
            <person name="Kriventseva E.V."/>
            <person name="Kadowaki T."/>
            <person name="Bork P."/>
            <person name="Aranda M."/>
            <person name="Bao R."/>
            <person name="Beermann A."/>
            <person name="Berns N."/>
            <person name="Bolognesi R."/>
            <person name="Bonneton F."/>
            <person name="Bopp D."/>
            <person name="Brown S.J."/>
            <person name="Bucher G."/>
            <person name="Butts T."/>
            <person name="Chaumot A."/>
            <person name="Denell R.E."/>
            <person name="Ferrier D.E."/>
            <person name="Friedrich M."/>
            <person name="Gordon C.M."/>
            <person name="Jindra M."/>
            <person name="Klingler M."/>
            <person name="Lan Q."/>
            <person name="Lattorff H.M."/>
            <person name="Laudet V."/>
            <person name="von Levetsow C."/>
            <person name="Liu Z."/>
            <person name="Lutz R."/>
            <person name="Lynch J.A."/>
            <person name="da Fonseca R.N."/>
            <person name="Posnien N."/>
            <person name="Reuter R."/>
            <person name="Roth S."/>
            <person name="Savard J."/>
            <person name="Schinko J.B."/>
            <person name="Schmitt C."/>
            <person name="Schoppmeier M."/>
            <person name="Schroder R."/>
            <person name="Shippy T.D."/>
            <person name="Simonnet F."/>
            <person name="Marques-Souza H."/>
            <person name="Tautz D."/>
            <person name="Tomoyasu Y."/>
            <person name="Trauner J."/>
            <person name="Van der Zee M."/>
            <person name="Vervoort M."/>
            <person name="Wittkopp N."/>
            <person name="Wimmer E.A."/>
            <person name="Yang X."/>
            <person name="Jones A.K."/>
            <person name="Sattelle D.B."/>
            <person name="Ebert P.R."/>
            <person name="Nelson D."/>
            <person name="Scott J.G."/>
            <person name="Beeman R.W."/>
            <person name="Muthukrishnan S."/>
            <person name="Kramer K.J."/>
            <person name="Arakane Y."/>
            <person name="Beeman R.W."/>
            <person name="Zhu Q."/>
            <person name="Hogenkamp D."/>
            <person name="Dixit R."/>
            <person name="Oppert B."/>
            <person name="Jiang H."/>
            <person name="Zou Z."/>
            <person name="Marshall J."/>
            <person name="Elpidina E."/>
            <person name="Vinokurov K."/>
            <person name="Oppert C."/>
            <person name="Zou Z."/>
            <person name="Evans J."/>
            <person name="Lu Z."/>
            <person name="Zhao P."/>
            <person name="Sumathipala N."/>
            <person name="Altincicek B."/>
            <person name="Vilcinskas A."/>
            <person name="Williams M."/>
            <person name="Hultmark D."/>
            <person name="Hetru C."/>
            <person name="Jiang H."/>
            <person name="Grimmelikhuijzen C.J."/>
            <person name="Hauser F."/>
            <person name="Cazzamali G."/>
            <person name="Williamson M."/>
            <person name="Park Y."/>
            <person name="Li B."/>
            <person name="Tanaka Y."/>
            <person name="Predel R."/>
            <person name="Neupert S."/>
            <person name="Schachtner J."/>
            <person name="Verleyen P."/>
            <person name="Raible F."/>
            <person name="Bork P."/>
            <person name="Friedrich M."/>
            <person name="Walden K.K."/>
            <person name="Robertson H.M."/>
            <person name="Angeli S."/>
            <person name="Foret S."/>
            <person name="Bucher G."/>
            <person name="Schuetz S."/>
            <person name="Maleszka R."/>
            <person name="Wimmer E.A."/>
            <person name="Beeman R.W."/>
            <person name="Lorenzen M."/>
            <person name="Tomoyasu Y."/>
            <person name="Miller S.C."/>
            <person name="Grossmann D."/>
            <person name="Bucher G."/>
        </authorList>
    </citation>
    <scope>NUCLEOTIDE SEQUENCE [LARGE SCALE GENOMIC DNA]</scope>
    <source>
        <strain evidence="1 2">Georgia GA2</strain>
    </source>
</reference>
<sequence length="81" mass="8626">MASRWCGVDARRLAAEKRNRVCLRHSHHNNLLRPGKQDTRAFGAKPGGNPPAGLSVVCKSIECPIPAPAKPNKGAVSSSMP</sequence>
<evidence type="ECO:0000313" key="1">
    <source>
        <dbReference type="EMBL" id="EEZ99913.1"/>
    </source>
</evidence>
<name>D6WDV5_TRICA</name>
<protein>
    <submittedName>
        <fullName evidence="1">Uncharacterized protein</fullName>
    </submittedName>
</protein>
<dbReference type="HOGENOM" id="CLU_2576959_0_0_1"/>
<dbReference type="AlphaFoldDB" id="D6WDV5"/>
<dbReference type="EMBL" id="KQ971323">
    <property type="protein sequence ID" value="EEZ99913.1"/>
    <property type="molecule type" value="Genomic_DNA"/>
</dbReference>
<reference evidence="1 2" key="2">
    <citation type="journal article" date="2010" name="Nucleic Acids Res.">
        <title>BeetleBase in 2010: revisions to provide comprehensive genomic information for Tribolium castaneum.</title>
        <authorList>
            <person name="Kim H.S."/>
            <person name="Murphy T."/>
            <person name="Xia J."/>
            <person name="Caragea D."/>
            <person name="Park Y."/>
            <person name="Beeman R.W."/>
            <person name="Lorenzen M.D."/>
            <person name="Butcher S."/>
            <person name="Manak J.R."/>
            <person name="Brown S.J."/>
        </authorList>
    </citation>
    <scope>GENOME REANNOTATION</scope>
    <source>
        <strain evidence="1 2">Georgia GA2</strain>
    </source>
</reference>
<keyword evidence="2" id="KW-1185">Reference proteome</keyword>
<organism evidence="1 2">
    <name type="scientific">Tribolium castaneum</name>
    <name type="common">Red flour beetle</name>
    <dbReference type="NCBI Taxonomy" id="7070"/>
    <lineage>
        <taxon>Eukaryota</taxon>
        <taxon>Metazoa</taxon>
        <taxon>Ecdysozoa</taxon>
        <taxon>Arthropoda</taxon>
        <taxon>Hexapoda</taxon>
        <taxon>Insecta</taxon>
        <taxon>Pterygota</taxon>
        <taxon>Neoptera</taxon>
        <taxon>Endopterygota</taxon>
        <taxon>Coleoptera</taxon>
        <taxon>Polyphaga</taxon>
        <taxon>Cucujiformia</taxon>
        <taxon>Tenebrionidae</taxon>
        <taxon>Tenebrionidae incertae sedis</taxon>
        <taxon>Tribolium</taxon>
    </lineage>
</organism>
<gene>
    <name evidence="1" type="primary">GLEAN_02704</name>
    <name evidence="1" type="ORF">TcasGA2_TC002704</name>
</gene>